<feature type="transmembrane region" description="Helical" evidence="12">
    <location>
        <begin position="100"/>
        <end position="118"/>
    </location>
</feature>
<comment type="similarity">
    <text evidence="12">Belongs to the COX15/CtaA family. Type 2 subfamily.</text>
</comment>
<comment type="caution">
    <text evidence="13">The sequence shown here is derived from an EMBL/GenBank/DDBJ whole genome shotgun (WGS) entry which is preliminary data.</text>
</comment>
<keyword evidence="12" id="KW-1003">Cell membrane</keyword>
<evidence type="ECO:0000256" key="10">
    <source>
        <dbReference type="ARBA" id="ARBA00044501"/>
    </source>
</evidence>
<evidence type="ECO:0000256" key="2">
    <source>
        <dbReference type="ARBA" id="ARBA00004141"/>
    </source>
</evidence>
<reference evidence="13" key="2">
    <citation type="submission" date="2020-09" db="EMBL/GenBank/DDBJ databases">
        <authorList>
            <person name="Sun Q."/>
            <person name="Zhou Y."/>
        </authorList>
    </citation>
    <scope>NUCLEOTIDE SEQUENCE</scope>
    <source>
        <strain evidence="13">CGMCC 1.15254</strain>
    </source>
</reference>
<comment type="subunit">
    <text evidence="12">Interacts with CtaB.</text>
</comment>
<feature type="transmembrane region" description="Helical" evidence="12">
    <location>
        <begin position="260"/>
        <end position="278"/>
    </location>
</feature>
<organism evidence="13 14">
    <name type="scientific">Terasakiella brassicae</name>
    <dbReference type="NCBI Taxonomy" id="1634917"/>
    <lineage>
        <taxon>Bacteria</taxon>
        <taxon>Pseudomonadati</taxon>
        <taxon>Pseudomonadota</taxon>
        <taxon>Alphaproteobacteria</taxon>
        <taxon>Rhodospirillales</taxon>
        <taxon>Terasakiellaceae</taxon>
        <taxon>Terasakiella</taxon>
    </lineage>
</organism>
<keyword evidence="5 12" id="KW-1133">Transmembrane helix</keyword>
<feature type="transmembrane region" description="Helical" evidence="12">
    <location>
        <begin position="290"/>
        <end position="308"/>
    </location>
</feature>
<evidence type="ECO:0000256" key="1">
    <source>
        <dbReference type="ARBA" id="ARBA00001970"/>
    </source>
</evidence>
<feature type="binding site" description="axial binding residue" evidence="12">
    <location>
        <position position="262"/>
    </location>
    <ligand>
        <name>heme</name>
        <dbReference type="ChEBI" id="CHEBI:30413"/>
    </ligand>
    <ligandPart>
        <name>Fe</name>
        <dbReference type="ChEBI" id="CHEBI:18248"/>
    </ligandPart>
</feature>
<evidence type="ECO:0000313" key="13">
    <source>
        <dbReference type="EMBL" id="GGF51026.1"/>
    </source>
</evidence>
<dbReference type="PANTHER" id="PTHR23289:SF2">
    <property type="entry name" value="CYTOCHROME C OXIDASE ASSEMBLY PROTEIN COX15 HOMOLOG"/>
    <property type="match status" value="1"/>
</dbReference>
<evidence type="ECO:0000256" key="5">
    <source>
        <dbReference type="ARBA" id="ARBA00022989"/>
    </source>
</evidence>
<dbReference type="EMBL" id="BMHV01000001">
    <property type="protein sequence ID" value="GGF51026.1"/>
    <property type="molecule type" value="Genomic_DNA"/>
</dbReference>
<dbReference type="HAMAP" id="MF_01665">
    <property type="entry name" value="HemeA_synth_type2"/>
    <property type="match status" value="1"/>
</dbReference>
<keyword evidence="6 12" id="KW-0560">Oxidoreductase</keyword>
<dbReference type="GO" id="GO:0016653">
    <property type="term" value="F:oxidoreductase activity, acting on NAD(P)H, heme protein as acceptor"/>
    <property type="evidence" value="ECO:0007669"/>
    <property type="project" value="TreeGrafter"/>
</dbReference>
<keyword evidence="3 12" id="KW-0812">Transmembrane</keyword>
<dbReference type="PANTHER" id="PTHR23289">
    <property type="entry name" value="CYTOCHROME C OXIDASE ASSEMBLY PROTEIN COX15"/>
    <property type="match status" value="1"/>
</dbReference>
<reference evidence="13" key="1">
    <citation type="journal article" date="2014" name="Int. J. Syst. Evol. Microbiol.">
        <title>Complete genome sequence of Corynebacterium casei LMG S-19264T (=DSM 44701T), isolated from a smear-ripened cheese.</title>
        <authorList>
            <consortium name="US DOE Joint Genome Institute (JGI-PGF)"/>
            <person name="Walter F."/>
            <person name="Albersmeier A."/>
            <person name="Kalinowski J."/>
            <person name="Ruckert C."/>
        </authorList>
    </citation>
    <scope>NUCLEOTIDE SEQUENCE</scope>
    <source>
        <strain evidence="13">CGMCC 1.15254</strain>
    </source>
</reference>
<feature type="transmembrane region" description="Helical" evidence="12">
    <location>
        <begin position="130"/>
        <end position="148"/>
    </location>
</feature>
<comment type="caution">
    <text evidence="12">Lacks conserved residue(s) required for the propagation of feature annotation.</text>
</comment>
<comment type="function">
    <text evidence="12">Catalyzes the conversion of heme O to heme A by two successive hydroxylations of the methyl group at C8. The first hydroxylation forms heme I, the second hydroxylation results in an unstable dihydroxymethyl group, which spontaneously dehydrates, resulting in the formyl group of heme A.</text>
</comment>
<accession>A0A917F5U6</accession>
<dbReference type="GO" id="GO:0006784">
    <property type="term" value="P:heme A biosynthetic process"/>
    <property type="evidence" value="ECO:0007669"/>
    <property type="project" value="UniProtKB-UniRule"/>
</dbReference>
<proteinExistence type="inferred from homology"/>
<evidence type="ECO:0000256" key="6">
    <source>
        <dbReference type="ARBA" id="ARBA00023002"/>
    </source>
</evidence>
<keyword evidence="4 12" id="KW-0479">Metal-binding</keyword>
<comment type="catalytic activity">
    <reaction evidence="11">
        <text>Fe(II)-heme o + 2 A + H2O = Fe(II)-heme a + 2 AH2</text>
        <dbReference type="Rhea" id="RHEA:63388"/>
        <dbReference type="ChEBI" id="CHEBI:13193"/>
        <dbReference type="ChEBI" id="CHEBI:15377"/>
        <dbReference type="ChEBI" id="CHEBI:17499"/>
        <dbReference type="ChEBI" id="CHEBI:60530"/>
        <dbReference type="ChEBI" id="CHEBI:61715"/>
        <dbReference type="EC" id="1.17.99.9"/>
    </reaction>
    <physiologicalReaction direction="left-to-right" evidence="11">
        <dbReference type="Rhea" id="RHEA:63389"/>
    </physiologicalReaction>
</comment>
<dbReference type="RefSeq" id="WP_188659705.1">
    <property type="nucleotide sequence ID" value="NZ_BMHV01000001.1"/>
</dbReference>
<feature type="transmembrane region" description="Helical" evidence="12">
    <location>
        <begin position="14"/>
        <end position="35"/>
    </location>
</feature>
<feature type="transmembrane region" description="Helical" evidence="12">
    <location>
        <begin position="163"/>
        <end position="182"/>
    </location>
</feature>
<evidence type="ECO:0000256" key="11">
    <source>
        <dbReference type="ARBA" id="ARBA00048044"/>
    </source>
</evidence>
<dbReference type="GO" id="GO:0046872">
    <property type="term" value="F:metal ion binding"/>
    <property type="evidence" value="ECO:0007669"/>
    <property type="project" value="UniProtKB-KW"/>
</dbReference>
<dbReference type="GO" id="GO:0005886">
    <property type="term" value="C:plasma membrane"/>
    <property type="evidence" value="ECO:0007669"/>
    <property type="project" value="UniProtKB-SubCell"/>
</dbReference>
<keyword evidence="7 12" id="KW-0408">Iron</keyword>
<feature type="binding site" description="axial binding residue" evidence="12">
    <location>
        <position position="316"/>
    </location>
    <ligand>
        <name>heme</name>
        <dbReference type="ChEBI" id="CHEBI:30413"/>
    </ligand>
    <ligandPart>
        <name>Fe</name>
        <dbReference type="ChEBI" id="CHEBI:18248"/>
    </ligandPart>
</feature>
<dbReference type="AlphaFoldDB" id="A0A917F5U6"/>
<name>A0A917F5U6_9PROT</name>
<dbReference type="EC" id="1.17.99.9" evidence="12"/>
<dbReference type="InterPro" id="IPR003780">
    <property type="entry name" value="COX15/CtaA_fam"/>
</dbReference>
<feature type="transmembrane region" description="Helical" evidence="12">
    <location>
        <begin position="202"/>
        <end position="226"/>
    </location>
</feature>
<sequence length="336" mass="38245">MTQSNSIDTRQNKIVGYWLFCVAAMVFIMVVLGGLTRLTGSGLSMVDWRPLTGWLPPFANGEWQQVFDLYKHSPQYKEINFGMTLAEFKEIFWLEYFHRLWGRLIGLAFGLPLVFFFLRGWISREMRLPLFILFLLGGAQGGLGWYMVKSGLIDEPEVSQYRLMAHLGFAFALYGALLWCGFKFVKEKSLRARGRFRRQSRLLWGLSFLTILAGALVAGLDAGLTYNTFPLMDGDLVPDGLFMQDPWWINHFENITTVQFQHRVLGITTLCFTLWIWATNTPCLQTRLCTVVVLLQVILGIATLLHIVPVSLASLHQAGGLIVFSAITWLNYEIKG</sequence>
<protein>
    <recommendedName>
        <fullName evidence="12">Heme A synthase</fullName>
        <shortName evidence="12">HAS</shortName>
        <ecNumber evidence="12">1.17.99.9</ecNumber>
    </recommendedName>
    <alternativeName>
        <fullName evidence="12">Cytochrome aa3-controlling protein</fullName>
    </alternativeName>
</protein>
<comment type="pathway">
    <text evidence="10 12">Porphyrin-containing compound metabolism; heme A biosynthesis; heme A from heme O: step 1/1.</text>
</comment>
<evidence type="ECO:0000256" key="8">
    <source>
        <dbReference type="ARBA" id="ARBA00023133"/>
    </source>
</evidence>
<evidence type="ECO:0000256" key="9">
    <source>
        <dbReference type="ARBA" id="ARBA00023136"/>
    </source>
</evidence>
<evidence type="ECO:0000313" key="14">
    <source>
        <dbReference type="Proteomes" id="UP000632498"/>
    </source>
</evidence>
<evidence type="ECO:0000256" key="4">
    <source>
        <dbReference type="ARBA" id="ARBA00022723"/>
    </source>
</evidence>
<keyword evidence="9 12" id="KW-0472">Membrane</keyword>
<comment type="subcellular location">
    <subcellularLocation>
        <location evidence="12">Cell membrane</location>
        <topology evidence="12">Multi-pass membrane protein</topology>
    </subcellularLocation>
    <subcellularLocation>
        <location evidence="2">Membrane</location>
        <topology evidence="2">Multi-pass membrane protein</topology>
    </subcellularLocation>
</comment>
<gene>
    <name evidence="12 13" type="primary">ctaA</name>
    <name evidence="13" type="ORF">GCM10011332_00340</name>
</gene>
<keyword evidence="8 12" id="KW-0350">Heme biosynthesis</keyword>
<dbReference type="GO" id="GO:0120547">
    <property type="term" value="F:heme A synthase activity"/>
    <property type="evidence" value="ECO:0007669"/>
    <property type="project" value="UniProtKB-EC"/>
</dbReference>
<keyword evidence="14" id="KW-1185">Reference proteome</keyword>
<comment type="cofactor">
    <cofactor evidence="1 12">
        <name>heme b</name>
        <dbReference type="ChEBI" id="CHEBI:60344"/>
    </cofactor>
</comment>
<evidence type="ECO:0000256" key="3">
    <source>
        <dbReference type="ARBA" id="ARBA00022692"/>
    </source>
</evidence>
<dbReference type="Pfam" id="PF02628">
    <property type="entry name" value="COX15-CtaA"/>
    <property type="match status" value="1"/>
</dbReference>
<evidence type="ECO:0000256" key="7">
    <source>
        <dbReference type="ARBA" id="ARBA00023004"/>
    </source>
</evidence>
<evidence type="ECO:0000256" key="12">
    <source>
        <dbReference type="HAMAP-Rule" id="MF_01665"/>
    </source>
</evidence>
<dbReference type="InterPro" id="IPR023754">
    <property type="entry name" value="HemeA_Synthase_type2"/>
</dbReference>
<dbReference type="Proteomes" id="UP000632498">
    <property type="component" value="Unassembled WGS sequence"/>
</dbReference>